<evidence type="ECO:0000256" key="2">
    <source>
        <dbReference type="PROSITE-ProRule" id="PRU00302"/>
    </source>
</evidence>
<keyword evidence="2" id="KW-0768">Sushi</keyword>
<dbReference type="PROSITE" id="PS50923">
    <property type="entry name" value="SUSHI"/>
    <property type="match status" value="1"/>
</dbReference>
<reference evidence="5" key="1">
    <citation type="journal article" date="2021" name="Genome Biol. Evol.">
        <title>A High-Quality Reference Genome for a Parasitic Bivalve with Doubly Uniparental Inheritance (Bivalvia: Unionida).</title>
        <authorList>
            <person name="Smith C.H."/>
        </authorList>
    </citation>
    <scope>NUCLEOTIDE SEQUENCE</scope>
    <source>
        <strain evidence="5">CHS0354</strain>
    </source>
</reference>
<gene>
    <name evidence="5" type="ORF">CHS0354_002873</name>
</gene>
<evidence type="ECO:0000259" key="4">
    <source>
        <dbReference type="PROSITE" id="PS50923"/>
    </source>
</evidence>
<name>A0AAE0VYI4_9BIVA</name>
<evidence type="ECO:0000256" key="3">
    <source>
        <dbReference type="SAM" id="Phobius"/>
    </source>
</evidence>
<evidence type="ECO:0000313" key="6">
    <source>
        <dbReference type="Proteomes" id="UP001195483"/>
    </source>
</evidence>
<feature type="domain" description="Sushi" evidence="4">
    <location>
        <begin position="54"/>
        <end position="113"/>
    </location>
</feature>
<evidence type="ECO:0000256" key="1">
    <source>
        <dbReference type="ARBA" id="ARBA00023157"/>
    </source>
</evidence>
<protein>
    <recommendedName>
        <fullName evidence="4">Sushi domain-containing protein</fullName>
    </recommendedName>
</protein>
<dbReference type="Pfam" id="PF00084">
    <property type="entry name" value="Sushi"/>
    <property type="match status" value="1"/>
</dbReference>
<dbReference type="AlphaFoldDB" id="A0AAE0VYI4"/>
<sequence length="139" mass="16037">MPESKLIKATKWFYKAVRSPPQESFAKDPCYKKMCAWDEICMHNTTTNLAECYPFCKNPPVIPWTRTETTEMEVGQNYTYRCQDGLFGKRDQIPTVTCLRDGQWTATNFTCGNLTIHLIAIASFVRLSIHIIFFLNLIA</sequence>
<dbReference type="InterPro" id="IPR000436">
    <property type="entry name" value="Sushi_SCR_CCP_dom"/>
</dbReference>
<keyword evidence="3" id="KW-0472">Membrane</keyword>
<organism evidence="5 6">
    <name type="scientific">Potamilus streckersoni</name>
    <dbReference type="NCBI Taxonomy" id="2493646"/>
    <lineage>
        <taxon>Eukaryota</taxon>
        <taxon>Metazoa</taxon>
        <taxon>Spiralia</taxon>
        <taxon>Lophotrochozoa</taxon>
        <taxon>Mollusca</taxon>
        <taxon>Bivalvia</taxon>
        <taxon>Autobranchia</taxon>
        <taxon>Heteroconchia</taxon>
        <taxon>Palaeoheterodonta</taxon>
        <taxon>Unionida</taxon>
        <taxon>Unionoidea</taxon>
        <taxon>Unionidae</taxon>
        <taxon>Ambleminae</taxon>
        <taxon>Lampsilini</taxon>
        <taxon>Potamilus</taxon>
    </lineage>
</organism>
<dbReference type="Gene3D" id="2.10.70.10">
    <property type="entry name" value="Complement Module, domain 1"/>
    <property type="match status" value="1"/>
</dbReference>
<accession>A0AAE0VYI4</accession>
<keyword evidence="3" id="KW-1133">Transmembrane helix</keyword>
<dbReference type="InterPro" id="IPR035976">
    <property type="entry name" value="Sushi/SCR/CCP_sf"/>
</dbReference>
<feature type="transmembrane region" description="Helical" evidence="3">
    <location>
        <begin position="116"/>
        <end position="138"/>
    </location>
</feature>
<evidence type="ECO:0000313" key="5">
    <source>
        <dbReference type="EMBL" id="KAK3594826.1"/>
    </source>
</evidence>
<dbReference type="EMBL" id="JAEAOA010000229">
    <property type="protein sequence ID" value="KAK3594826.1"/>
    <property type="molecule type" value="Genomic_DNA"/>
</dbReference>
<reference evidence="5" key="3">
    <citation type="submission" date="2023-05" db="EMBL/GenBank/DDBJ databases">
        <authorList>
            <person name="Smith C.H."/>
        </authorList>
    </citation>
    <scope>NUCLEOTIDE SEQUENCE</scope>
    <source>
        <strain evidence="5">CHS0354</strain>
        <tissue evidence="5">Mantle</tissue>
    </source>
</reference>
<dbReference type="Proteomes" id="UP001195483">
    <property type="component" value="Unassembled WGS sequence"/>
</dbReference>
<keyword evidence="3" id="KW-0812">Transmembrane</keyword>
<dbReference type="SUPFAM" id="SSF57535">
    <property type="entry name" value="Complement control module/SCR domain"/>
    <property type="match status" value="1"/>
</dbReference>
<dbReference type="CDD" id="cd00033">
    <property type="entry name" value="CCP"/>
    <property type="match status" value="1"/>
</dbReference>
<keyword evidence="1" id="KW-1015">Disulfide bond</keyword>
<proteinExistence type="predicted"/>
<reference evidence="5" key="2">
    <citation type="journal article" date="2021" name="Genome Biol. Evol.">
        <title>Developing a high-quality reference genome for a parasitic bivalve with doubly uniparental inheritance (Bivalvia: Unionida).</title>
        <authorList>
            <person name="Smith C.H."/>
        </authorList>
    </citation>
    <scope>NUCLEOTIDE SEQUENCE</scope>
    <source>
        <strain evidence="5">CHS0354</strain>
        <tissue evidence="5">Mantle</tissue>
    </source>
</reference>
<keyword evidence="6" id="KW-1185">Reference proteome</keyword>
<comment type="caution">
    <text evidence="5">The sequence shown here is derived from an EMBL/GenBank/DDBJ whole genome shotgun (WGS) entry which is preliminary data.</text>
</comment>
<comment type="caution">
    <text evidence="2">Lacks conserved residue(s) required for the propagation of feature annotation.</text>
</comment>